<keyword evidence="1" id="KW-1133">Transmembrane helix</keyword>
<reference evidence="2 3" key="1">
    <citation type="submission" date="2023-11" db="EMBL/GenBank/DDBJ databases">
        <title>Dfirmibasis_genome.</title>
        <authorList>
            <person name="Edelbroek B."/>
            <person name="Kjellin J."/>
            <person name="Jerlstrom-Hultqvist J."/>
            <person name="Soderbom F."/>
        </authorList>
    </citation>
    <scope>NUCLEOTIDE SEQUENCE [LARGE SCALE GENOMIC DNA]</scope>
    <source>
        <strain evidence="2 3">TNS-C-14</strain>
    </source>
</reference>
<dbReference type="AlphaFoldDB" id="A0AAN7Z0Y9"/>
<keyword evidence="1" id="KW-0812">Transmembrane</keyword>
<feature type="transmembrane region" description="Helical" evidence="1">
    <location>
        <begin position="27"/>
        <end position="44"/>
    </location>
</feature>
<organism evidence="2 3">
    <name type="scientific">Dictyostelium firmibasis</name>
    <dbReference type="NCBI Taxonomy" id="79012"/>
    <lineage>
        <taxon>Eukaryota</taxon>
        <taxon>Amoebozoa</taxon>
        <taxon>Evosea</taxon>
        <taxon>Eumycetozoa</taxon>
        <taxon>Dictyostelia</taxon>
        <taxon>Dictyosteliales</taxon>
        <taxon>Dictyosteliaceae</taxon>
        <taxon>Dictyostelium</taxon>
    </lineage>
</organism>
<gene>
    <name evidence="2" type="ORF">RB653_005315</name>
</gene>
<evidence type="ECO:0000313" key="2">
    <source>
        <dbReference type="EMBL" id="KAK5583717.1"/>
    </source>
</evidence>
<name>A0AAN7Z0Y9_9MYCE</name>
<proteinExistence type="predicted"/>
<keyword evidence="3" id="KW-1185">Reference proteome</keyword>
<protein>
    <submittedName>
        <fullName evidence="2">Uncharacterized protein</fullName>
    </submittedName>
</protein>
<evidence type="ECO:0000313" key="3">
    <source>
        <dbReference type="Proteomes" id="UP001344447"/>
    </source>
</evidence>
<keyword evidence="1" id="KW-0472">Membrane</keyword>
<evidence type="ECO:0000256" key="1">
    <source>
        <dbReference type="SAM" id="Phobius"/>
    </source>
</evidence>
<dbReference type="Proteomes" id="UP001344447">
    <property type="component" value="Unassembled WGS sequence"/>
</dbReference>
<comment type="caution">
    <text evidence="2">The sequence shown here is derived from an EMBL/GenBank/DDBJ whole genome shotgun (WGS) entry which is preliminary data.</text>
</comment>
<accession>A0AAN7Z0Y9</accession>
<dbReference type="EMBL" id="JAVFKY010000001">
    <property type="protein sequence ID" value="KAK5583717.1"/>
    <property type="molecule type" value="Genomic_DNA"/>
</dbReference>
<sequence>MIFRSIFKKFSTEEEETKKKSIAKTNGFWFILISASSFLIYSLFHKKRFLGVTTAA</sequence>